<dbReference type="VEuPathDB" id="FungiDB:I302_07153"/>
<reference evidence="1" key="1">
    <citation type="submission" date="2013-07" db="EMBL/GenBank/DDBJ databases">
        <title>The Genome Sequence of Cryptococcus bestiolae CBS10118.</title>
        <authorList>
            <consortium name="The Broad Institute Genome Sequencing Platform"/>
            <person name="Cuomo C."/>
            <person name="Litvintseva A."/>
            <person name="Chen Y."/>
            <person name="Heitman J."/>
            <person name="Sun S."/>
            <person name="Springer D."/>
            <person name="Dromer F."/>
            <person name="Young S.K."/>
            <person name="Zeng Q."/>
            <person name="Gargeya S."/>
            <person name="Fitzgerald M."/>
            <person name="Abouelleil A."/>
            <person name="Alvarado L."/>
            <person name="Berlin A.M."/>
            <person name="Chapman S.B."/>
            <person name="Dewar J."/>
            <person name="Goldberg J."/>
            <person name="Griggs A."/>
            <person name="Gujja S."/>
            <person name="Hansen M."/>
            <person name="Howarth C."/>
            <person name="Imamovic A."/>
            <person name="Larimer J."/>
            <person name="McCowan C."/>
            <person name="Murphy C."/>
            <person name="Pearson M."/>
            <person name="Priest M."/>
            <person name="Roberts A."/>
            <person name="Saif S."/>
            <person name="Shea T."/>
            <person name="Sykes S."/>
            <person name="Wortman J."/>
            <person name="Nusbaum C."/>
            <person name="Birren B."/>
        </authorList>
    </citation>
    <scope>NUCLEOTIDE SEQUENCE [LARGE SCALE GENOMIC DNA]</scope>
    <source>
        <strain evidence="1">CBS 10118</strain>
    </source>
</reference>
<dbReference type="EMBL" id="CP144547">
    <property type="protein sequence ID" value="WVW86423.1"/>
    <property type="molecule type" value="Genomic_DNA"/>
</dbReference>
<protein>
    <submittedName>
        <fullName evidence="1">Uncharacterized protein</fullName>
    </submittedName>
</protein>
<evidence type="ECO:0000313" key="1">
    <source>
        <dbReference type="EMBL" id="OCF22812.1"/>
    </source>
</evidence>
<accession>A0A1B9FVL3</accession>
<organism evidence="1">
    <name type="scientific">Kwoniella bestiolae CBS 10118</name>
    <dbReference type="NCBI Taxonomy" id="1296100"/>
    <lineage>
        <taxon>Eukaryota</taxon>
        <taxon>Fungi</taxon>
        <taxon>Dikarya</taxon>
        <taxon>Basidiomycota</taxon>
        <taxon>Agaricomycotina</taxon>
        <taxon>Tremellomycetes</taxon>
        <taxon>Tremellales</taxon>
        <taxon>Cryptococcaceae</taxon>
        <taxon>Kwoniella</taxon>
    </lineage>
</organism>
<keyword evidence="3" id="KW-1185">Reference proteome</keyword>
<reference evidence="2" key="2">
    <citation type="submission" date="2013-07" db="EMBL/GenBank/DDBJ databases">
        <authorList>
            <consortium name="The Broad Institute Genome Sequencing Platform"/>
            <person name="Cuomo C."/>
            <person name="Litvintseva A."/>
            <person name="Chen Y."/>
            <person name="Heitman J."/>
            <person name="Sun S."/>
            <person name="Springer D."/>
            <person name="Dromer F."/>
            <person name="Young S.K."/>
            <person name="Zeng Q."/>
            <person name="Gargeya S."/>
            <person name="Fitzgerald M."/>
            <person name="Abouelleil A."/>
            <person name="Alvarado L."/>
            <person name="Berlin A.M."/>
            <person name="Chapman S.B."/>
            <person name="Dewar J."/>
            <person name="Goldberg J."/>
            <person name="Griggs A."/>
            <person name="Gujja S."/>
            <person name="Hansen M."/>
            <person name="Howarth C."/>
            <person name="Imamovic A."/>
            <person name="Larimer J."/>
            <person name="McCowan C."/>
            <person name="Murphy C."/>
            <person name="Pearson M."/>
            <person name="Priest M."/>
            <person name="Roberts A."/>
            <person name="Saif S."/>
            <person name="Shea T."/>
            <person name="Sykes S."/>
            <person name="Wortman J."/>
            <person name="Nusbaum C."/>
            <person name="Birren B."/>
        </authorList>
    </citation>
    <scope>NUCLEOTIDE SEQUENCE</scope>
    <source>
        <strain evidence="2">CBS 10118</strain>
    </source>
</reference>
<dbReference type="KEGG" id="kbi:30211552"/>
<dbReference type="AlphaFoldDB" id="A0A1B9FVL3"/>
<gene>
    <name evidence="1" type="ORF">I302_07153</name>
    <name evidence="2" type="ORF">I302_108471</name>
</gene>
<dbReference type="RefSeq" id="XP_019043882.1">
    <property type="nucleotide sequence ID" value="XM_019193759.1"/>
</dbReference>
<name>A0A1B9FVL3_9TREE</name>
<dbReference type="GeneID" id="30211552"/>
<dbReference type="Proteomes" id="UP000092730">
    <property type="component" value="Chromosome 7"/>
</dbReference>
<reference evidence="1" key="3">
    <citation type="submission" date="2014-01" db="EMBL/GenBank/DDBJ databases">
        <title>Evolution of pathogenesis and genome organization in the Tremellales.</title>
        <authorList>
            <person name="Cuomo C."/>
            <person name="Litvintseva A."/>
            <person name="Heitman J."/>
            <person name="Chen Y."/>
            <person name="Sun S."/>
            <person name="Springer D."/>
            <person name="Dromer F."/>
            <person name="Young S."/>
            <person name="Zeng Q."/>
            <person name="Chapman S."/>
            <person name="Gujja S."/>
            <person name="Saif S."/>
            <person name="Birren B."/>
        </authorList>
    </citation>
    <scope>NUCLEOTIDE SEQUENCE</scope>
    <source>
        <strain evidence="1">CBS 10118</strain>
    </source>
</reference>
<reference evidence="2" key="4">
    <citation type="submission" date="2024-02" db="EMBL/GenBank/DDBJ databases">
        <title>Comparative genomics of Cryptococcus and Kwoniella reveals pathogenesis evolution and contrasting modes of karyotype evolution via chromosome fusion or intercentromeric recombination.</title>
        <authorList>
            <person name="Coelho M.A."/>
            <person name="David-Palma M."/>
            <person name="Shea T."/>
            <person name="Bowers K."/>
            <person name="McGinley-Smith S."/>
            <person name="Mohammad A.W."/>
            <person name="Gnirke A."/>
            <person name="Yurkov A.M."/>
            <person name="Nowrousian M."/>
            <person name="Sun S."/>
            <person name="Cuomo C.A."/>
            <person name="Heitman J."/>
        </authorList>
    </citation>
    <scope>NUCLEOTIDE SEQUENCE</scope>
    <source>
        <strain evidence="2">CBS 10118</strain>
    </source>
</reference>
<proteinExistence type="predicted"/>
<sequence length="129" mass="14821">MDLIVTLNRESALSLGTKFLEKCVLLGEEETRRRLGKLIAVRSAEVVWKLEKRAGTFCLDDWKTYEIRNAPVTETCHSGVYICQGLFELAEGVPPYHIAQDWRYHGAEVADLRLIMVEELATRTLRKRN</sequence>
<dbReference type="EMBL" id="KI894024">
    <property type="protein sequence ID" value="OCF22812.1"/>
    <property type="molecule type" value="Genomic_DNA"/>
</dbReference>
<evidence type="ECO:0000313" key="3">
    <source>
        <dbReference type="Proteomes" id="UP000092730"/>
    </source>
</evidence>
<evidence type="ECO:0000313" key="2">
    <source>
        <dbReference type="EMBL" id="WVW86423.1"/>
    </source>
</evidence>